<evidence type="ECO:0000256" key="2">
    <source>
        <dbReference type="ARBA" id="ARBA00022722"/>
    </source>
</evidence>
<proteinExistence type="predicted"/>
<dbReference type="Pfam" id="PF01934">
    <property type="entry name" value="HepT-like"/>
    <property type="match status" value="1"/>
</dbReference>
<name>A0A7C3APP2_9BACT</name>
<reference evidence="5" key="1">
    <citation type="journal article" date="2020" name="mSystems">
        <title>Genome- and Community-Level Interaction Insights into Carbon Utilization and Element Cycling Functions of Hydrothermarchaeota in Hydrothermal Sediment.</title>
        <authorList>
            <person name="Zhou Z."/>
            <person name="Liu Y."/>
            <person name="Xu W."/>
            <person name="Pan J."/>
            <person name="Luo Z.H."/>
            <person name="Li M."/>
        </authorList>
    </citation>
    <scope>NUCLEOTIDE SEQUENCE [LARGE SCALE GENOMIC DNA]</scope>
    <source>
        <strain evidence="5">SpSt-192</strain>
    </source>
</reference>
<keyword evidence="2" id="KW-0540">Nuclease</keyword>
<keyword evidence="1" id="KW-1277">Toxin-antitoxin system</keyword>
<evidence type="ECO:0000256" key="4">
    <source>
        <dbReference type="SAM" id="MobiDB-lite"/>
    </source>
</evidence>
<gene>
    <name evidence="5" type="ORF">ENP13_02825</name>
</gene>
<sequence length="101" mass="11092">MSFEDFAADRKRVDAVVRNVEIISAAVGYIPLEMQQGYSAIPWRQMRGIRLAEPREPTSEQTMGMGSDTLTPPVSKNTRGKLPFTALAITAETDEPASHLA</sequence>
<dbReference type="GO" id="GO:0004540">
    <property type="term" value="F:RNA nuclease activity"/>
    <property type="evidence" value="ECO:0007669"/>
    <property type="project" value="InterPro"/>
</dbReference>
<feature type="region of interest" description="Disordered" evidence="4">
    <location>
        <begin position="55"/>
        <end position="79"/>
    </location>
</feature>
<comment type="caution">
    <text evidence="5">The sequence shown here is derived from an EMBL/GenBank/DDBJ whole genome shotgun (WGS) entry which is preliminary data.</text>
</comment>
<keyword evidence="3" id="KW-0378">Hydrolase</keyword>
<dbReference type="GO" id="GO:0016787">
    <property type="term" value="F:hydrolase activity"/>
    <property type="evidence" value="ECO:0007669"/>
    <property type="project" value="UniProtKB-KW"/>
</dbReference>
<evidence type="ECO:0000256" key="1">
    <source>
        <dbReference type="ARBA" id="ARBA00022649"/>
    </source>
</evidence>
<dbReference type="InterPro" id="IPR008201">
    <property type="entry name" value="HepT-like"/>
</dbReference>
<protein>
    <submittedName>
        <fullName evidence="5">DUF86 domain-containing protein</fullName>
    </submittedName>
</protein>
<accession>A0A7C3APP2</accession>
<evidence type="ECO:0000313" key="5">
    <source>
        <dbReference type="EMBL" id="HEX70161.1"/>
    </source>
</evidence>
<evidence type="ECO:0000256" key="3">
    <source>
        <dbReference type="ARBA" id="ARBA00022801"/>
    </source>
</evidence>
<dbReference type="GO" id="GO:0110001">
    <property type="term" value="C:toxin-antitoxin complex"/>
    <property type="evidence" value="ECO:0007669"/>
    <property type="project" value="InterPro"/>
</dbReference>
<dbReference type="EMBL" id="DSID01000222">
    <property type="protein sequence ID" value="HEX70161.1"/>
    <property type="molecule type" value="Genomic_DNA"/>
</dbReference>
<feature type="compositionally biased region" description="Polar residues" evidence="4">
    <location>
        <begin position="59"/>
        <end position="77"/>
    </location>
</feature>
<organism evidence="5">
    <name type="scientific">Thermorudis sp</name>
    <dbReference type="NCBI Taxonomy" id="1969470"/>
    <lineage>
        <taxon>Bacteria</taxon>
        <taxon>Pseudomonadati</taxon>
        <taxon>Thermomicrobiota</taxon>
        <taxon>Thermomicrobia</taxon>
        <taxon>Thermomicrobia incertae sedis</taxon>
        <taxon>Thermorudis</taxon>
    </lineage>
</organism>
<dbReference type="AlphaFoldDB" id="A0A7C3APP2"/>